<evidence type="ECO:0000256" key="5">
    <source>
        <dbReference type="SAM" id="MobiDB-lite"/>
    </source>
</evidence>
<dbReference type="PROSITE" id="PS51007">
    <property type="entry name" value="CYTC"/>
    <property type="match status" value="1"/>
</dbReference>
<keyword evidence="8" id="KW-1185">Reference proteome</keyword>
<feature type="region of interest" description="Disordered" evidence="5">
    <location>
        <begin position="255"/>
        <end position="274"/>
    </location>
</feature>
<keyword evidence="3 4" id="KW-0408">Iron</keyword>
<evidence type="ECO:0000256" key="1">
    <source>
        <dbReference type="ARBA" id="ARBA00022617"/>
    </source>
</evidence>
<organism evidence="7 8">
    <name type="scientific">Edaphobacter aggregans</name>
    <dbReference type="NCBI Taxonomy" id="570835"/>
    <lineage>
        <taxon>Bacteria</taxon>
        <taxon>Pseudomonadati</taxon>
        <taxon>Acidobacteriota</taxon>
        <taxon>Terriglobia</taxon>
        <taxon>Terriglobales</taxon>
        <taxon>Acidobacteriaceae</taxon>
        <taxon>Edaphobacter</taxon>
    </lineage>
</organism>
<name>A0A3R9QEB1_9BACT</name>
<evidence type="ECO:0000256" key="4">
    <source>
        <dbReference type="PROSITE-ProRule" id="PRU00433"/>
    </source>
</evidence>
<proteinExistence type="predicted"/>
<evidence type="ECO:0000259" key="6">
    <source>
        <dbReference type="PROSITE" id="PS51007"/>
    </source>
</evidence>
<dbReference type="AlphaFoldDB" id="A0A3R9QEB1"/>
<accession>A0A3R9QEB1</accession>
<dbReference type="SUPFAM" id="SSF46626">
    <property type="entry name" value="Cytochrome c"/>
    <property type="match status" value="1"/>
</dbReference>
<sequence length="274" mass="29112">MKPQQVVKTTAAFLVTLGAIVLVGTWSTSPRVHAQNDQGDDEASLIRIGYQIAPVPLNLAGKDRDLVGLGSYLVNAAGDCNGCHTSGGPPNFNYANNKNPYFGQPEKVDPTTYLGGGSDFGPAVPPSAAVGGFPPGSEPPSYPPAEYGTYVGPDIIARNLTPDKTGRAEGGHTLAEFKEIIRTGKDFDHLHPTCTSALPTPTPANCLPPPVDGDLLQVMPWPTFKNMTDHQITAIYEYLSAIPCIEGPTDPNNVLHNDCGTEQKPPKPGSWKKQ</sequence>
<protein>
    <recommendedName>
        <fullName evidence="6">Cytochrome c domain-containing protein</fullName>
    </recommendedName>
</protein>
<dbReference type="EMBL" id="RSDW01000001">
    <property type="protein sequence ID" value="RSL19270.1"/>
    <property type="molecule type" value="Genomic_DNA"/>
</dbReference>
<comment type="caution">
    <text evidence="7">The sequence shown here is derived from an EMBL/GenBank/DDBJ whole genome shotgun (WGS) entry which is preliminary data.</text>
</comment>
<evidence type="ECO:0000256" key="3">
    <source>
        <dbReference type="ARBA" id="ARBA00023004"/>
    </source>
</evidence>
<dbReference type="InterPro" id="IPR009056">
    <property type="entry name" value="Cyt_c-like_dom"/>
</dbReference>
<evidence type="ECO:0000313" key="7">
    <source>
        <dbReference type="EMBL" id="RSL19270.1"/>
    </source>
</evidence>
<dbReference type="InterPro" id="IPR036909">
    <property type="entry name" value="Cyt_c-like_dom_sf"/>
</dbReference>
<gene>
    <name evidence="7" type="ORF">EDE15_4932</name>
</gene>
<keyword evidence="2 4" id="KW-0479">Metal-binding</keyword>
<keyword evidence="1 4" id="KW-0349">Heme</keyword>
<dbReference type="GO" id="GO:0020037">
    <property type="term" value="F:heme binding"/>
    <property type="evidence" value="ECO:0007669"/>
    <property type="project" value="InterPro"/>
</dbReference>
<dbReference type="Proteomes" id="UP000269669">
    <property type="component" value="Unassembled WGS sequence"/>
</dbReference>
<reference evidence="7 8" key="1">
    <citation type="submission" date="2018-12" db="EMBL/GenBank/DDBJ databases">
        <title>Sequencing of bacterial isolates from soil warming experiment in Harvard Forest, Massachusetts, USA.</title>
        <authorList>
            <person name="Deangelis K."/>
        </authorList>
    </citation>
    <scope>NUCLEOTIDE SEQUENCE [LARGE SCALE GENOMIC DNA]</scope>
    <source>
        <strain evidence="7 8">EB153</strain>
    </source>
</reference>
<evidence type="ECO:0000313" key="8">
    <source>
        <dbReference type="Proteomes" id="UP000269669"/>
    </source>
</evidence>
<feature type="domain" description="Cytochrome c" evidence="6">
    <location>
        <begin position="65"/>
        <end position="243"/>
    </location>
</feature>
<dbReference type="GO" id="GO:0009055">
    <property type="term" value="F:electron transfer activity"/>
    <property type="evidence" value="ECO:0007669"/>
    <property type="project" value="InterPro"/>
</dbReference>
<dbReference type="GO" id="GO:0046872">
    <property type="term" value="F:metal ion binding"/>
    <property type="evidence" value="ECO:0007669"/>
    <property type="project" value="UniProtKB-KW"/>
</dbReference>
<evidence type="ECO:0000256" key="2">
    <source>
        <dbReference type="ARBA" id="ARBA00022723"/>
    </source>
</evidence>
<dbReference type="RefSeq" id="WP_185827363.1">
    <property type="nucleotide sequence ID" value="NZ_RSDW01000001.1"/>
</dbReference>